<dbReference type="Gene3D" id="1.25.40.20">
    <property type="entry name" value="Ankyrin repeat-containing domain"/>
    <property type="match status" value="4"/>
</dbReference>
<feature type="repeat" description="ANK" evidence="3">
    <location>
        <begin position="92"/>
        <end position="124"/>
    </location>
</feature>
<evidence type="ECO:0000313" key="4">
    <source>
        <dbReference type="EMBL" id="KAK3233557.1"/>
    </source>
</evidence>
<dbReference type="SMART" id="SM00248">
    <property type="entry name" value="ANK"/>
    <property type="match status" value="8"/>
</dbReference>
<name>A0AAE0EMU7_9CHLO</name>
<reference evidence="4 5" key="1">
    <citation type="journal article" date="2015" name="Genome Biol. Evol.">
        <title>Comparative Genomics of a Bacterivorous Green Alga Reveals Evolutionary Causalities and Consequences of Phago-Mixotrophic Mode of Nutrition.</title>
        <authorList>
            <person name="Burns J.A."/>
            <person name="Paasch A."/>
            <person name="Narechania A."/>
            <person name="Kim E."/>
        </authorList>
    </citation>
    <scope>NUCLEOTIDE SEQUENCE [LARGE SCALE GENOMIC DNA]</scope>
    <source>
        <strain evidence="4 5">PLY_AMNH</strain>
    </source>
</reference>
<dbReference type="PANTHER" id="PTHR24126:SF14">
    <property type="entry name" value="ANK_REP_REGION DOMAIN-CONTAINING PROTEIN"/>
    <property type="match status" value="1"/>
</dbReference>
<dbReference type="InterPro" id="IPR002110">
    <property type="entry name" value="Ankyrin_rpt"/>
</dbReference>
<feature type="repeat" description="ANK" evidence="3">
    <location>
        <begin position="158"/>
        <end position="190"/>
    </location>
</feature>
<protein>
    <submittedName>
        <fullName evidence="4">Uncharacterized protein</fullName>
    </submittedName>
</protein>
<dbReference type="Proteomes" id="UP001190700">
    <property type="component" value="Unassembled WGS sequence"/>
</dbReference>
<evidence type="ECO:0000256" key="3">
    <source>
        <dbReference type="PROSITE-ProRule" id="PRU00023"/>
    </source>
</evidence>
<organism evidence="4 5">
    <name type="scientific">Cymbomonas tetramitiformis</name>
    <dbReference type="NCBI Taxonomy" id="36881"/>
    <lineage>
        <taxon>Eukaryota</taxon>
        <taxon>Viridiplantae</taxon>
        <taxon>Chlorophyta</taxon>
        <taxon>Pyramimonadophyceae</taxon>
        <taxon>Pyramimonadales</taxon>
        <taxon>Pyramimonadaceae</taxon>
        <taxon>Cymbomonas</taxon>
    </lineage>
</organism>
<feature type="repeat" description="ANK" evidence="3">
    <location>
        <begin position="307"/>
        <end position="339"/>
    </location>
</feature>
<evidence type="ECO:0000256" key="2">
    <source>
        <dbReference type="ARBA" id="ARBA00023043"/>
    </source>
</evidence>
<accession>A0AAE0EMU7</accession>
<dbReference type="Pfam" id="PF12796">
    <property type="entry name" value="Ank_2"/>
    <property type="match status" value="3"/>
</dbReference>
<gene>
    <name evidence="4" type="ORF">CYMTET_56151</name>
</gene>
<dbReference type="SUPFAM" id="SSF48403">
    <property type="entry name" value="Ankyrin repeat"/>
    <property type="match status" value="1"/>
</dbReference>
<keyword evidence="2 3" id="KW-0040">ANK repeat</keyword>
<dbReference type="PROSITE" id="PS50088">
    <property type="entry name" value="ANK_REPEAT"/>
    <property type="match status" value="7"/>
</dbReference>
<feature type="repeat" description="ANK" evidence="3">
    <location>
        <begin position="340"/>
        <end position="372"/>
    </location>
</feature>
<dbReference type="InterPro" id="IPR036770">
    <property type="entry name" value="Ankyrin_rpt-contain_sf"/>
</dbReference>
<dbReference type="AlphaFoldDB" id="A0AAE0EMU7"/>
<feature type="repeat" description="ANK" evidence="3">
    <location>
        <begin position="224"/>
        <end position="256"/>
    </location>
</feature>
<comment type="caution">
    <text evidence="4">The sequence shown here is derived from an EMBL/GenBank/DDBJ whole genome shotgun (WGS) entry which is preliminary data.</text>
</comment>
<keyword evidence="1" id="KW-0677">Repeat</keyword>
<dbReference type="PROSITE" id="PS50297">
    <property type="entry name" value="ANK_REP_REGION"/>
    <property type="match status" value="7"/>
</dbReference>
<evidence type="ECO:0000313" key="5">
    <source>
        <dbReference type="Proteomes" id="UP001190700"/>
    </source>
</evidence>
<evidence type="ECO:0000256" key="1">
    <source>
        <dbReference type="ARBA" id="ARBA00022737"/>
    </source>
</evidence>
<keyword evidence="5" id="KW-1185">Reference proteome</keyword>
<dbReference type="EMBL" id="LGRX02035678">
    <property type="protein sequence ID" value="KAK3233557.1"/>
    <property type="molecule type" value="Genomic_DNA"/>
</dbReference>
<dbReference type="PANTHER" id="PTHR24126">
    <property type="entry name" value="ANKYRIN REPEAT, PH AND SEC7 DOMAIN CONTAINING PROTEIN SECG-RELATED"/>
    <property type="match status" value="1"/>
</dbReference>
<proteinExistence type="predicted"/>
<dbReference type="PRINTS" id="PR01415">
    <property type="entry name" value="ANKYRIN"/>
</dbReference>
<sequence length="878" mass="96539">MVLVVGLGAFSVLPQGPVDSGSHGEEVAEVSAGGSFAHIRHCCSQGVWLAFVRSPVTGSDMKRLHQAAFEGDTEKVKTFLADGDQIDSIEEGNLTALHFAAEKGNADIIQLLLEAFAYKDARDECGDTPLHVATFHGHLRAVNSLLDAYADKDALNQKQQSALHYAAQHGHEAVLEALVRASSNLELADEDAQTALHIAAELGHAAAVAQLLRAGARGNSPDVAGNTPLHLAACSGHAEVIHQLIGHRAGIHCRNQVDSRPLEPAWAGWPWRGSMKHGLSLKHADDERTCLVCGDTILGVLEDKWQEQQTPLFLAAQNGHVEAVQGLLHGGASCASADQEGCTALHLVALHGHVEVLHVLLKAGASVHAMDERAYTAREAALEKHRFGTAALLQADEEDGWLSAWLCARIQAEVVSALKGAREELQREADAEIAATRAKLEDEATRKVTDMVEEAKRRCREDVQCAQDEARQALETALQECREQGDAQRESLQRQLEIEWQSKLDAQQMAMFATLRDGGFGGAAEALQQLLEGARQLGVRPETEAHRIYDHEGARLDDQVDDHDRPELSQAEMDFRQLKGQLRQLADLPAVPVRECASPIASLLQQLKSHVDTSEDQTWRSVLVWRLSRDTLEPICEELGRIACTAPNLDQRCVSLGGKLLEMLRHPVEPGGPPQQLLEEYKDRLEEGLRRRGDLEKELQQRLQGGAEERARSKDLQEQIFGMDADLLRDGCSVCNVQISAGHEDVSVGCLPSLQGVVEAVQQQVSQWSLQYSASREQCIDLLQQLQVASNAPAASLKELEDEYQAQVAVYNRFLKQTQAESEEHRRVLCELVTQELHREGSLRQRCQRHAEESRVVLAQQRLVREVHGATIYLVAHA</sequence>
<feature type="repeat" description="ANK" evidence="3">
    <location>
        <begin position="125"/>
        <end position="157"/>
    </location>
</feature>
<feature type="repeat" description="ANK" evidence="3">
    <location>
        <begin position="191"/>
        <end position="223"/>
    </location>
</feature>